<dbReference type="EMBL" id="PPEG02000011">
    <property type="protein sequence ID" value="PWN58406.1"/>
    <property type="molecule type" value="Genomic_DNA"/>
</dbReference>
<proteinExistence type="predicted"/>
<evidence type="ECO:0000313" key="2">
    <source>
        <dbReference type="Proteomes" id="UP000236413"/>
    </source>
</evidence>
<comment type="caution">
    <text evidence="1">The sequence shown here is derived from an EMBL/GenBank/DDBJ whole genome shotgun (WGS) entry which is preliminary data.</text>
</comment>
<name>A0A316WE98_9FLAO</name>
<protein>
    <submittedName>
        <fullName evidence="1">Uncharacterized protein</fullName>
    </submittedName>
</protein>
<reference evidence="1 2" key="1">
    <citation type="submission" date="2018-04" db="EMBL/GenBank/DDBJ databases">
        <title>Chryseobacterium oncorhynchi 701B-08T from rainbow trout, and Chryseobacterium viscerum 687B-08T from diseased fish.</title>
        <authorList>
            <person name="Jeong J.-J."/>
            <person name="Lee Y.J."/>
            <person name="Pathiraja D."/>
            <person name="Park B."/>
            <person name="Choi I.-G."/>
            <person name="Kim K.D."/>
        </authorList>
    </citation>
    <scope>NUCLEOTIDE SEQUENCE [LARGE SCALE GENOMIC DNA]</scope>
    <source>
        <strain evidence="1 2">687B-08</strain>
    </source>
</reference>
<sequence length="60" mass="7047">MTQQQWGWYITNEKEIFNKVKGFISGTSGNNPLLRNDKGKLFPEVPKTLNYWLGFRIITK</sequence>
<gene>
    <name evidence="1" type="ORF">C1634_022910</name>
</gene>
<organism evidence="1 2">
    <name type="scientific">Chryseobacterium viscerum</name>
    <dbReference type="NCBI Taxonomy" id="1037377"/>
    <lineage>
        <taxon>Bacteria</taxon>
        <taxon>Pseudomonadati</taxon>
        <taxon>Bacteroidota</taxon>
        <taxon>Flavobacteriia</taxon>
        <taxon>Flavobacteriales</taxon>
        <taxon>Weeksellaceae</taxon>
        <taxon>Chryseobacterium group</taxon>
        <taxon>Chryseobacterium</taxon>
    </lineage>
</organism>
<accession>A0A316WE98</accession>
<dbReference type="AlphaFoldDB" id="A0A316WE98"/>
<dbReference type="Proteomes" id="UP000236413">
    <property type="component" value="Unassembled WGS sequence"/>
</dbReference>
<evidence type="ECO:0000313" key="1">
    <source>
        <dbReference type="EMBL" id="PWN58406.1"/>
    </source>
</evidence>